<evidence type="ECO:0000256" key="2">
    <source>
        <dbReference type="ARBA" id="ARBA00022801"/>
    </source>
</evidence>
<dbReference type="Proteomes" id="UP000182977">
    <property type="component" value="Chromosome I"/>
</dbReference>
<dbReference type="Pfam" id="PF01522">
    <property type="entry name" value="Polysacc_deac_1"/>
    <property type="match status" value="1"/>
</dbReference>
<evidence type="ECO:0000256" key="4">
    <source>
        <dbReference type="SAM" id="SignalP"/>
    </source>
</evidence>
<evidence type="ECO:0000256" key="1">
    <source>
        <dbReference type="ARBA" id="ARBA00022723"/>
    </source>
</evidence>
<proteinExistence type="predicted"/>
<gene>
    <name evidence="6" type="ORF">SAMN04488563_4767</name>
</gene>
<keyword evidence="1" id="KW-0479">Metal-binding</keyword>
<feature type="chain" id="PRO_5039254580" evidence="4">
    <location>
        <begin position="24"/>
        <end position="267"/>
    </location>
</feature>
<evidence type="ECO:0000259" key="5">
    <source>
        <dbReference type="PROSITE" id="PS51677"/>
    </source>
</evidence>
<dbReference type="STRING" id="419479.SAMN04488563_4767"/>
<protein>
    <submittedName>
        <fullName evidence="6">Peptidoglycan/xylan/chitin deacetylase, PgdA/CDA1 family</fullName>
    </submittedName>
</protein>
<dbReference type="PANTHER" id="PTHR10587">
    <property type="entry name" value="GLYCOSYL TRANSFERASE-RELATED"/>
    <property type="match status" value="1"/>
</dbReference>
<sequence length="267" mass="28430">MPVSRQLRAALMLCLIVGVIVGAARSEPPGSTSAAAETTQQVSPKVPERLLSLVPATTDGKAPVAEVDDAGTRRLNGRDGPTVALTFDDGPHPEQTPQVLRILREYDITATFCVVGEMARLYPKLVREIADDGHRLCDHTITHDTSLPDKPDDVIEDEIGGTLDAIEDAVRGVDVPFFRAPGGNFAANVNDVAAEHDQVPLGWSVDPGDWRKPGARAIHDYVAEHVHPGAIVLLHDGGGDRAGTVEALPAIIETLLAAGYEFVLPRA</sequence>
<dbReference type="InterPro" id="IPR002509">
    <property type="entry name" value="NODB_dom"/>
</dbReference>
<dbReference type="PANTHER" id="PTHR10587:SF133">
    <property type="entry name" value="CHITIN DEACETYLASE 1-RELATED"/>
    <property type="match status" value="1"/>
</dbReference>
<evidence type="ECO:0000313" key="6">
    <source>
        <dbReference type="EMBL" id="SDU74552.1"/>
    </source>
</evidence>
<keyword evidence="2" id="KW-0378">Hydrolase</keyword>
<feature type="signal peptide" evidence="4">
    <location>
        <begin position="1"/>
        <end position="23"/>
    </location>
</feature>
<dbReference type="PROSITE" id="PS51677">
    <property type="entry name" value="NODB"/>
    <property type="match status" value="1"/>
</dbReference>
<dbReference type="CDD" id="cd10917">
    <property type="entry name" value="CE4_NodB_like_6s_7s"/>
    <property type="match status" value="1"/>
</dbReference>
<dbReference type="InterPro" id="IPR050248">
    <property type="entry name" value="Polysacc_deacetylase_ArnD"/>
</dbReference>
<dbReference type="GO" id="GO:0016020">
    <property type="term" value="C:membrane"/>
    <property type="evidence" value="ECO:0007669"/>
    <property type="project" value="TreeGrafter"/>
</dbReference>
<dbReference type="GO" id="GO:0016810">
    <property type="term" value="F:hydrolase activity, acting on carbon-nitrogen (but not peptide) bonds"/>
    <property type="evidence" value="ECO:0007669"/>
    <property type="project" value="InterPro"/>
</dbReference>
<feature type="domain" description="NodB homology" evidence="5">
    <location>
        <begin position="81"/>
        <end position="263"/>
    </location>
</feature>
<keyword evidence="7" id="KW-1185">Reference proteome</keyword>
<dbReference type="InterPro" id="IPR011330">
    <property type="entry name" value="Glyco_hydro/deAcase_b/a-brl"/>
</dbReference>
<dbReference type="GO" id="GO:0046872">
    <property type="term" value="F:metal ion binding"/>
    <property type="evidence" value="ECO:0007669"/>
    <property type="project" value="UniProtKB-KW"/>
</dbReference>
<organism evidence="6 7">
    <name type="scientific">Jiangella alkaliphila</name>
    <dbReference type="NCBI Taxonomy" id="419479"/>
    <lineage>
        <taxon>Bacteria</taxon>
        <taxon>Bacillati</taxon>
        <taxon>Actinomycetota</taxon>
        <taxon>Actinomycetes</taxon>
        <taxon>Jiangellales</taxon>
        <taxon>Jiangellaceae</taxon>
        <taxon>Jiangella</taxon>
    </lineage>
</organism>
<dbReference type="GO" id="GO:0005975">
    <property type="term" value="P:carbohydrate metabolic process"/>
    <property type="evidence" value="ECO:0007669"/>
    <property type="project" value="InterPro"/>
</dbReference>
<name>A0A1H2L177_9ACTN</name>
<dbReference type="EMBL" id="LT629791">
    <property type="protein sequence ID" value="SDU74552.1"/>
    <property type="molecule type" value="Genomic_DNA"/>
</dbReference>
<accession>A0A1H2L177</accession>
<evidence type="ECO:0000313" key="7">
    <source>
        <dbReference type="Proteomes" id="UP000182977"/>
    </source>
</evidence>
<dbReference type="SUPFAM" id="SSF88713">
    <property type="entry name" value="Glycoside hydrolase/deacetylase"/>
    <property type="match status" value="1"/>
</dbReference>
<dbReference type="Gene3D" id="3.20.20.370">
    <property type="entry name" value="Glycoside hydrolase/deacetylase"/>
    <property type="match status" value="1"/>
</dbReference>
<reference evidence="7" key="1">
    <citation type="submission" date="2016-10" db="EMBL/GenBank/DDBJ databases">
        <authorList>
            <person name="Varghese N."/>
            <person name="Submissions S."/>
        </authorList>
    </citation>
    <scope>NUCLEOTIDE SEQUENCE [LARGE SCALE GENOMIC DNA]</scope>
    <source>
        <strain evidence="7">DSM 45079</strain>
    </source>
</reference>
<evidence type="ECO:0000256" key="3">
    <source>
        <dbReference type="SAM" id="MobiDB-lite"/>
    </source>
</evidence>
<dbReference type="AlphaFoldDB" id="A0A1H2L177"/>
<feature type="region of interest" description="Disordered" evidence="3">
    <location>
        <begin position="71"/>
        <end position="91"/>
    </location>
</feature>
<keyword evidence="4" id="KW-0732">Signal</keyword>